<accession>A0ABQ5GXR1</accession>
<dbReference type="PROSITE" id="PS50862">
    <property type="entry name" value="AA_TRNA_LIGASE_II"/>
    <property type="match status" value="1"/>
</dbReference>
<dbReference type="Pfam" id="PF13393">
    <property type="entry name" value="tRNA-synt_His"/>
    <property type="match status" value="1"/>
</dbReference>
<keyword evidence="3" id="KW-0436">Ligase</keyword>
<dbReference type="EMBL" id="BQNB010018968">
    <property type="protein sequence ID" value="GJT80200.1"/>
    <property type="molecule type" value="Genomic_DNA"/>
</dbReference>
<dbReference type="PANTHER" id="PTHR11476:SF7">
    <property type="entry name" value="HISTIDINE--TRNA LIGASE"/>
    <property type="match status" value="1"/>
</dbReference>
<dbReference type="InterPro" id="IPR006195">
    <property type="entry name" value="aa-tRNA-synth_II"/>
</dbReference>
<comment type="caution">
    <text evidence="3">The sequence shown here is derived from an EMBL/GenBank/DDBJ whole genome shotgun (WGS) entry which is preliminary data.</text>
</comment>
<dbReference type="InterPro" id="IPR045864">
    <property type="entry name" value="aa-tRNA-synth_II/BPL/LPL"/>
</dbReference>
<name>A0ABQ5GXR1_9ASTR</name>
<comment type="similarity">
    <text evidence="1">Belongs to the class-II aminoacyl-tRNA synthetase family.</text>
</comment>
<feature type="domain" description="Aminoacyl-transfer RNA synthetases class-II family profile" evidence="2">
    <location>
        <begin position="354"/>
        <end position="568"/>
    </location>
</feature>
<evidence type="ECO:0000313" key="3">
    <source>
        <dbReference type="EMBL" id="GJT80200.1"/>
    </source>
</evidence>
<reference evidence="3" key="1">
    <citation type="journal article" date="2022" name="Int. J. Mol. Sci.">
        <title>Draft Genome of Tanacetum Coccineum: Genomic Comparison of Closely Related Tanacetum-Family Plants.</title>
        <authorList>
            <person name="Yamashiro T."/>
            <person name="Shiraishi A."/>
            <person name="Nakayama K."/>
            <person name="Satake H."/>
        </authorList>
    </citation>
    <scope>NUCLEOTIDE SEQUENCE</scope>
</reference>
<evidence type="ECO:0000256" key="1">
    <source>
        <dbReference type="ARBA" id="ARBA00008226"/>
    </source>
</evidence>
<sequence>MSRRSPPSGNLILFEMAGERRVLTLGGKGSSLSPASVFEFATANPPQILKIDPSALARLSSSPSGHKLKSPSALFKLQLTVPDYLTPEEARASALLLLNKLLIGGSASPSAASQLSDILNNDAQTFTLDLEFDRQDDIDLLKNCWFDITISAICALLDYTTSSLSTVADAVAALSCEALKTDTTIAFNFTDSGDGLSDKDRASVASDLKVLLNGSKMRGNTQCDLVFDIPRTHGRLRFLCKSIHSATRVELNSIPLVHGGASKDLTGFFSSLTFALQRTELIKVGEVVADGAGGKPDKKKDKKKKALGKGTTVFMQFIKDRLQSVTSNVDSLALPEKVSNGFLSFLDLKDASFDQLLLKVKEVVDSNESRRLPKIPKGTRDFAKEQMAVREKAFSIIANVFKRHGAMALDTPVFELRETLTGKYGEDSKLIYDLAHQGGELCSLRYDLTVPFARFVAMNGITSFRRYQMAKVYRRDNPSKGRYREFYQCDFDIAGDETIGADFEVVRILTELLDELNIGEYEIKLNHWKLLDGMLDICGVPSHKFRTVCSSIDKLDKQTFEQIKKRTD</sequence>
<keyword evidence="4" id="KW-1185">Reference proteome</keyword>
<proteinExistence type="inferred from homology"/>
<dbReference type="CDD" id="cd00773">
    <property type="entry name" value="HisRS-like_core"/>
    <property type="match status" value="1"/>
</dbReference>
<dbReference type="GO" id="GO:0016874">
    <property type="term" value="F:ligase activity"/>
    <property type="evidence" value="ECO:0007669"/>
    <property type="project" value="UniProtKB-KW"/>
</dbReference>
<gene>
    <name evidence="3" type="ORF">Tco_1054542</name>
</gene>
<dbReference type="SUPFAM" id="SSF55681">
    <property type="entry name" value="Class II aaRS and biotin synthetases"/>
    <property type="match status" value="1"/>
</dbReference>
<organism evidence="3 4">
    <name type="scientific">Tanacetum coccineum</name>
    <dbReference type="NCBI Taxonomy" id="301880"/>
    <lineage>
        <taxon>Eukaryota</taxon>
        <taxon>Viridiplantae</taxon>
        <taxon>Streptophyta</taxon>
        <taxon>Embryophyta</taxon>
        <taxon>Tracheophyta</taxon>
        <taxon>Spermatophyta</taxon>
        <taxon>Magnoliopsida</taxon>
        <taxon>eudicotyledons</taxon>
        <taxon>Gunneridae</taxon>
        <taxon>Pentapetalae</taxon>
        <taxon>asterids</taxon>
        <taxon>campanulids</taxon>
        <taxon>Asterales</taxon>
        <taxon>Asteraceae</taxon>
        <taxon>Asteroideae</taxon>
        <taxon>Anthemideae</taxon>
        <taxon>Anthemidinae</taxon>
        <taxon>Tanacetum</taxon>
    </lineage>
</organism>
<evidence type="ECO:0000259" key="2">
    <source>
        <dbReference type="PROSITE" id="PS50862"/>
    </source>
</evidence>
<protein>
    <submittedName>
        <fullName evidence="3">Histidine--tRNA ligase, cytoplasmic</fullName>
    </submittedName>
</protein>
<dbReference type="Proteomes" id="UP001151760">
    <property type="component" value="Unassembled WGS sequence"/>
</dbReference>
<dbReference type="PANTHER" id="PTHR11476">
    <property type="entry name" value="HISTIDYL-TRNA SYNTHETASE"/>
    <property type="match status" value="1"/>
</dbReference>
<evidence type="ECO:0000313" key="4">
    <source>
        <dbReference type="Proteomes" id="UP001151760"/>
    </source>
</evidence>
<dbReference type="InterPro" id="IPR041715">
    <property type="entry name" value="HisRS-like_core"/>
</dbReference>
<reference evidence="3" key="2">
    <citation type="submission" date="2022-01" db="EMBL/GenBank/DDBJ databases">
        <authorList>
            <person name="Yamashiro T."/>
            <person name="Shiraishi A."/>
            <person name="Satake H."/>
            <person name="Nakayama K."/>
        </authorList>
    </citation>
    <scope>NUCLEOTIDE SEQUENCE</scope>
</reference>
<dbReference type="Gene3D" id="3.30.930.10">
    <property type="entry name" value="Bira Bifunctional Protein, Domain 2"/>
    <property type="match status" value="1"/>
</dbReference>